<dbReference type="EMBL" id="CP021354">
    <property type="protein sequence ID" value="AWK71379.1"/>
    <property type="molecule type" value="Genomic_DNA"/>
</dbReference>
<proteinExistence type="predicted"/>
<keyword evidence="4" id="KW-1185">Reference proteome</keyword>
<feature type="domain" description="AMP-binding enzyme C-terminal" evidence="2">
    <location>
        <begin position="429"/>
        <end position="505"/>
    </location>
</feature>
<dbReference type="Pfam" id="PF13193">
    <property type="entry name" value="AMP-binding_C"/>
    <property type="match status" value="1"/>
</dbReference>
<evidence type="ECO:0000313" key="4">
    <source>
        <dbReference type="Proteomes" id="UP000245711"/>
    </source>
</evidence>
<dbReference type="Proteomes" id="UP000245711">
    <property type="component" value="Chromosome"/>
</dbReference>
<feature type="domain" description="AMP-dependent synthetase/ligase" evidence="1">
    <location>
        <begin position="16"/>
        <end position="368"/>
    </location>
</feature>
<dbReference type="Gene3D" id="3.40.50.12780">
    <property type="entry name" value="N-terminal domain of ligase-like"/>
    <property type="match status" value="1"/>
</dbReference>
<dbReference type="GO" id="GO:0031177">
    <property type="term" value="F:phosphopantetheine binding"/>
    <property type="evidence" value="ECO:0007669"/>
    <property type="project" value="TreeGrafter"/>
</dbReference>
<dbReference type="PANTHER" id="PTHR45527">
    <property type="entry name" value="NONRIBOSOMAL PEPTIDE SYNTHETASE"/>
    <property type="match status" value="1"/>
</dbReference>
<dbReference type="OrthoDB" id="2472181at2"/>
<dbReference type="InterPro" id="IPR010071">
    <property type="entry name" value="AA_adenyl_dom"/>
</dbReference>
<dbReference type="PANTHER" id="PTHR45527:SF1">
    <property type="entry name" value="FATTY ACID SYNTHASE"/>
    <property type="match status" value="1"/>
</dbReference>
<dbReference type="KEGG" id="roz:CBI38_07080"/>
<dbReference type="CDD" id="cd05930">
    <property type="entry name" value="A_NRPS"/>
    <property type="match status" value="1"/>
</dbReference>
<sequence length="526" mass="54783">MSAWCPGDEVIAGILEQCSRVPGRIAIAVGDRALTYAELDSASAELAAELVSTGVRPGLVVLIYRKQSTDTMVAMIAALRAGAAWCVIEPGHPAMQLRALLSDVDCGAIVFDSSDPATSTEGVGALAGEAGAGVPALIDRHRESPPRSRAIGLPERVPAGAPAYVITTSGTTGVPKAVVVTRANLASMVAGRNYDYEESDLVTFSAFRLTWDGALLKTIWALCTGGTSVLPDAGGMRNAEAVAALAGKWRATHLAATPSFYRLLLPHLAPLRSHLQWVTLAGEALPATLVERHRAVLPGVPLGNEYGPTETTVSCVAHRVRELPASIAPIGRPLGATTAHILDAKLVPVPPGTVGDLYLGGPQIAAGYAHRPAGTAARFVADPFATDPGARMYHAGDLARVDVRGDIEFCGRVDGQVKVRGARVERHAVESVLESHPAIRQAVVLATVDEYGDTALTAFWVPAQAATLLPTTRDLIAHCAERLVAQAVPAHFMALGALPLAASSKVDEAALRTLLEKSEMNGGGGG</sequence>
<evidence type="ECO:0000259" key="2">
    <source>
        <dbReference type="Pfam" id="PF13193"/>
    </source>
</evidence>
<reference evidence="3 4" key="1">
    <citation type="submission" date="2017-05" db="EMBL/GenBank/DDBJ databases">
        <title>Isolation of Rhodococcus sp. S2-17 biodegrading of BP-3.</title>
        <authorList>
            <person name="Lee Y."/>
            <person name="Kim K.H."/>
            <person name="Chun B.H."/>
            <person name="Jung H.S."/>
            <person name="Jeon C.O."/>
        </authorList>
    </citation>
    <scope>NUCLEOTIDE SEQUENCE [LARGE SCALE GENOMIC DNA]</scope>
    <source>
        <strain evidence="3 4">S2-17</strain>
    </source>
</reference>
<dbReference type="GO" id="GO:0044550">
    <property type="term" value="P:secondary metabolite biosynthetic process"/>
    <property type="evidence" value="ECO:0007669"/>
    <property type="project" value="TreeGrafter"/>
</dbReference>
<dbReference type="GO" id="GO:0005737">
    <property type="term" value="C:cytoplasm"/>
    <property type="evidence" value="ECO:0007669"/>
    <property type="project" value="TreeGrafter"/>
</dbReference>
<gene>
    <name evidence="3" type="ORF">CBI38_07080</name>
</gene>
<dbReference type="NCBIfam" id="TIGR01733">
    <property type="entry name" value="AA-adenyl-dom"/>
    <property type="match status" value="1"/>
</dbReference>
<evidence type="ECO:0000313" key="3">
    <source>
        <dbReference type="EMBL" id="AWK71379.1"/>
    </source>
</evidence>
<dbReference type="InterPro" id="IPR025110">
    <property type="entry name" value="AMP-bd_C"/>
</dbReference>
<evidence type="ECO:0000259" key="1">
    <source>
        <dbReference type="Pfam" id="PF00501"/>
    </source>
</evidence>
<dbReference type="AlphaFoldDB" id="A0A2S2BS10"/>
<dbReference type="GO" id="GO:0043041">
    <property type="term" value="P:amino acid activation for nonribosomal peptide biosynthetic process"/>
    <property type="evidence" value="ECO:0007669"/>
    <property type="project" value="TreeGrafter"/>
</dbReference>
<dbReference type="SUPFAM" id="SSF56801">
    <property type="entry name" value="Acetyl-CoA synthetase-like"/>
    <property type="match status" value="1"/>
</dbReference>
<dbReference type="InterPro" id="IPR045851">
    <property type="entry name" value="AMP-bd_C_sf"/>
</dbReference>
<accession>A0A2S2BS10</accession>
<dbReference type="InterPro" id="IPR000873">
    <property type="entry name" value="AMP-dep_synth/lig_dom"/>
</dbReference>
<dbReference type="PROSITE" id="PS00455">
    <property type="entry name" value="AMP_BINDING"/>
    <property type="match status" value="1"/>
</dbReference>
<dbReference type="Pfam" id="PF00501">
    <property type="entry name" value="AMP-binding"/>
    <property type="match status" value="1"/>
</dbReference>
<dbReference type="InterPro" id="IPR020845">
    <property type="entry name" value="AMP-binding_CS"/>
</dbReference>
<dbReference type="Gene3D" id="3.30.300.30">
    <property type="match status" value="1"/>
</dbReference>
<dbReference type="InterPro" id="IPR042099">
    <property type="entry name" value="ANL_N_sf"/>
</dbReference>
<protein>
    <submittedName>
        <fullName evidence="3">Peptide synthetase</fullName>
    </submittedName>
</protein>
<dbReference type="RefSeq" id="WP_109327597.1">
    <property type="nucleotide sequence ID" value="NZ_CP021354.1"/>
</dbReference>
<name>A0A2S2BS10_9NOCA</name>
<organism evidence="3 4">
    <name type="scientific">Rhodococcus oxybenzonivorans</name>
    <dbReference type="NCBI Taxonomy" id="1990687"/>
    <lineage>
        <taxon>Bacteria</taxon>
        <taxon>Bacillati</taxon>
        <taxon>Actinomycetota</taxon>
        <taxon>Actinomycetes</taxon>
        <taxon>Mycobacteriales</taxon>
        <taxon>Nocardiaceae</taxon>
        <taxon>Rhodococcus</taxon>
    </lineage>
</organism>